<feature type="signal peptide" evidence="1">
    <location>
        <begin position="1"/>
        <end position="19"/>
    </location>
</feature>
<keyword evidence="3" id="KW-1185">Reference proteome</keyword>
<evidence type="ECO:0000256" key="1">
    <source>
        <dbReference type="SAM" id="SignalP"/>
    </source>
</evidence>
<reference evidence="2 3" key="1">
    <citation type="submission" date="2019-07" db="EMBL/GenBank/DDBJ databases">
        <title>Caenimonas sedimenti sp. nov., isolated from activated sludge.</title>
        <authorList>
            <person name="Xu J."/>
        </authorList>
    </citation>
    <scope>NUCLEOTIDE SEQUENCE [LARGE SCALE GENOMIC DNA]</scope>
    <source>
        <strain evidence="2 3">HX-9-20</strain>
    </source>
</reference>
<comment type="caution">
    <text evidence="2">The sequence shown here is derived from an EMBL/GenBank/DDBJ whole genome shotgun (WGS) entry which is preliminary data.</text>
</comment>
<feature type="chain" id="PRO_5021783314" evidence="1">
    <location>
        <begin position="20"/>
        <end position="129"/>
    </location>
</feature>
<dbReference type="EMBL" id="VOBQ01000018">
    <property type="protein sequence ID" value="TWO68741.1"/>
    <property type="molecule type" value="Genomic_DNA"/>
</dbReference>
<dbReference type="RefSeq" id="WP_145895287.1">
    <property type="nucleotide sequence ID" value="NZ_VOBQ01000018.1"/>
</dbReference>
<sequence length="129" mass="12802">MKRLACLALLGAATLPAVAQPVPGAPVARVVGVRLQAQNAPSLDALTTASSIVVLVDGMPGADCALAISSTAAVVQPAPFQIGSQGGFPASRKLGTYLRGTHEVVVAPAQIGAVPACAGLPRSVTIKVQ</sequence>
<name>A0A562ZK04_9BURK</name>
<dbReference type="Proteomes" id="UP000318199">
    <property type="component" value="Unassembled WGS sequence"/>
</dbReference>
<proteinExistence type="predicted"/>
<evidence type="ECO:0000313" key="2">
    <source>
        <dbReference type="EMBL" id="TWO68741.1"/>
    </source>
</evidence>
<protein>
    <submittedName>
        <fullName evidence="2">Uncharacterized protein</fullName>
    </submittedName>
</protein>
<keyword evidence="1" id="KW-0732">Signal</keyword>
<accession>A0A562ZK04</accession>
<organism evidence="2 3">
    <name type="scientific">Caenimonas sedimenti</name>
    <dbReference type="NCBI Taxonomy" id="2596921"/>
    <lineage>
        <taxon>Bacteria</taxon>
        <taxon>Pseudomonadati</taxon>
        <taxon>Pseudomonadota</taxon>
        <taxon>Betaproteobacteria</taxon>
        <taxon>Burkholderiales</taxon>
        <taxon>Comamonadaceae</taxon>
        <taxon>Caenimonas</taxon>
    </lineage>
</organism>
<gene>
    <name evidence="2" type="ORF">FN976_22385</name>
</gene>
<dbReference type="AlphaFoldDB" id="A0A562ZK04"/>
<evidence type="ECO:0000313" key="3">
    <source>
        <dbReference type="Proteomes" id="UP000318199"/>
    </source>
</evidence>